<gene>
    <name evidence="3" type="ORF">WJX74_002084</name>
</gene>
<feature type="transmembrane region" description="Helical" evidence="2">
    <location>
        <begin position="90"/>
        <end position="109"/>
    </location>
</feature>
<proteinExistence type="predicted"/>
<dbReference type="EMBL" id="JALJOS010000006">
    <property type="protein sequence ID" value="KAK9837646.1"/>
    <property type="molecule type" value="Genomic_DNA"/>
</dbReference>
<keyword evidence="2" id="KW-1133">Transmembrane helix</keyword>
<dbReference type="Proteomes" id="UP001438707">
    <property type="component" value="Unassembled WGS sequence"/>
</dbReference>
<evidence type="ECO:0000256" key="1">
    <source>
        <dbReference type="SAM" id="MobiDB-lite"/>
    </source>
</evidence>
<feature type="compositionally biased region" description="Polar residues" evidence="1">
    <location>
        <begin position="279"/>
        <end position="289"/>
    </location>
</feature>
<evidence type="ECO:0000256" key="2">
    <source>
        <dbReference type="SAM" id="Phobius"/>
    </source>
</evidence>
<feature type="transmembrane region" description="Helical" evidence="2">
    <location>
        <begin position="155"/>
        <end position="183"/>
    </location>
</feature>
<evidence type="ECO:0000313" key="4">
    <source>
        <dbReference type="Proteomes" id="UP001438707"/>
    </source>
</evidence>
<accession>A0AAW1RV89</accession>
<keyword evidence="2" id="KW-0472">Membrane</keyword>
<feature type="transmembrane region" description="Helical" evidence="2">
    <location>
        <begin position="241"/>
        <end position="261"/>
    </location>
</feature>
<organism evidence="3 4">
    <name type="scientific">Apatococcus lobatus</name>
    <dbReference type="NCBI Taxonomy" id="904363"/>
    <lineage>
        <taxon>Eukaryota</taxon>
        <taxon>Viridiplantae</taxon>
        <taxon>Chlorophyta</taxon>
        <taxon>core chlorophytes</taxon>
        <taxon>Trebouxiophyceae</taxon>
        <taxon>Chlorellales</taxon>
        <taxon>Chlorellaceae</taxon>
        <taxon>Apatococcus</taxon>
    </lineage>
</organism>
<feature type="transmembrane region" description="Helical" evidence="2">
    <location>
        <begin position="195"/>
        <end position="212"/>
    </location>
</feature>
<feature type="transmembrane region" description="Helical" evidence="2">
    <location>
        <begin position="121"/>
        <end position="143"/>
    </location>
</feature>
<feature type="transmembrane region" description="Helical" evidence="2">
    <location>
        <begin position="57"/>
        <end position="78"/>
    </location>
</feature>
<feature type="transmembrane region" description="Helical" evidence="2">
    <location>
        <begin position="12"/>
        <end position="37"/>
    </location>
</feature>
<reference evidence="3 4" key="1">
    <citation type="journal article" date="2024" name="Nat. Commun.">
        <title>Phylogenomics reveals the evolutionary origins of lichenization in chlorophyte algae.</title>
        <authorList>
            <person name="Puginier C."/>
            <person name="Libourel C."/>
            <person name="Otte J."/>
            <person name="Skaloud P."/>
            <person name="Haon M."/>
            <person name="Grisel S."/>
            <person name="Petersen M."/>
            <person name="Berrin J.G."/>
            <person name="Delaux P.M."/>
            <person name="Dal Grande F."/>
            <person name="Keller J."/>
        </authorList>
    </citation>
    <scope>NUCLEOTIDE SEQUENCE [LARGE SCALE GENOMIC DNA]</scope>
    <source>
        <strain evidence="3 4">SAG 2145</strain>
    </source>
</reference>
<protein>
    <submittedName>
        <fullName evidence="3">Uncharacterized protein</fullName>
    </submittedName>
</protein>
<dbReference type="AlphaFoldDB" id="A0AAW1RV89"/>
<feature type="region of interest" description="Disordered" evidence="1">
    <location>
        <begin position="270"/>
        <end position="289"/>
    </location>
</feature>
<keyword evidence="2" id="KW-0812">Transmembrane</keyword>
<comment type="caution">
    <text evidence="3">The sequence shown here is derived from an EMBL/GenBank/DDBJ whole genome shotgun (WGS) entry which is preliminary data.</text>
</comment>
<keyword evidence="4" id="KW-1185">Reference proteome</keyword>
<evidence type="ECO:0000313" key="3">
    <source>
        <dbReference type="EMBL" id="KAK9837646.1"/>
    </source>
</evidence>
<name>A0AAW1RV89_9CHLO</name>
<dbReference type="PANTHER" id="PTHR33802:SF1">
    <property type="entry name" value="XK-RELATED PROTEIN"/>
    <property type="match status" value="1"/>
</dbReference>
<feature type="transmembrane region" description="Helical" evidence="2">
    <location>
        <begin position="219"/>
        <end position="235"/>
    </location>
</feature>
<sequence>MDRDTSTTTPSLALRASNVFAYALLIVVNVLVNTGLIGPSNAEVSGRFPTPLTPAGWAFSIWGLIFGLEGVGTIYQALPYGYNSEGTKQRIVNAIGFGWQLGWYCEMGWQLCFMLETPGGMFLSAILLVQATLSFGSSLLGLYRLKERNGSLSSPFLYAAFFLPTSINTAWLSVATSVGILVVPVSYQTSFNLDIPATILAASVTCLGVVAMQRARDSAYGLTLIWSLVAVYGSQPESKAVKAASLACIVVTCLFTVMSVLRRRSPREVEQASPEIRQPLNTTRTSSLH</sequence>
<dbReference type="PANTHER" id="PTHR33802">
    <property type="entry name" value="SI:CH211-161H7.5-RELATED"/>
    <property type="match status" value="1"/>
</dbReference>